<accession>A0A221T0C2</accession>
<dbReference type="PANTHER" id="PTHR48079">
    <property type="entry name" value="PROTEIN YEEZ"/>
    <property type="match status" value="1"/>
</dbReference>
<keyword evidence="2" id="KW-0614">Plasmid</keyword>
<reference evidence="2 3" key="1">
    <citation type="submission" date="2017-05" db="EMBL/GenBank/DDBJ databases">
        <title>The complete genome sequence of Deinococcus ficus isolated from the rhizosphere of the Ficus religiosa L. in Taiwan.</title>
        <authorList>
            <person name="Wu K.-M."/>
            <person name="Liao T.-L."/>
            <person name="Liu Y.-M."/>
            <person name="Young C.-C."/>
            <person name="Tsai S.-F."/>
        </authorList>
    </citation>
    <scope>NUCLEOTIDE SEQUENCE [LARGE SCALE GENOMIC DNA]</scope>
    <source>
        <strain evidence="2 3">CC-FR2-10</strain>
        <plasmid evidence="3">pdfi1</plasmid>
    </source>
</reference>
<evidence type="ECO:0000313" key="3">
    <source>
        <dbReference type="Proteomes" id="UP000259030"/>
    </source>
</evidence>
<dbReference type="InterPro" id="IPR036291">
    <property type="entry name" value="NAD(P)-bd_dom_sf"/>
</dbReference>
<dbReference type="GO" id="GO:0004029">
    <property type="term" value="F:aldehyde dehydrogenase (NAD+) activity"/>
    <property type="evidence" value="ECO:0007669"/>
    <property type="project" value="TreeGrafter"/>
</dbReference>
<dbReference type="RefSeq" id="WP_043778868.1">
    <property type="nucleotide sequence ID" value="NZ_CP021082.1"/>
</dbReference>
<feature type="domain" description="NAD-dependent epimerase/dehydratase" evidence="1">
    <location>
        <begin position="4"/>
        <end position="227"/>
    </location>
</feature>
<proteinExistence type="predicted"/>
<dbReference type="Gene3D" id="3.40.50.720">
    <property type="entry name" value="NAD(P)-binding Rossmann-like Domain"/>
    <property type="match status" value="1"/>
</dbReference>
<evidence type="ECO:0000313" key="2">
    <source>
        <dbReference type="EMBL" id="ASN82358.1"/>
    </source>
</evidence>
<gene>
    <name evidence="2" type="ORF">DFI_14300</name>
</gene>
<dbReference type="PANTHER" id="PTHR48079:SF6">
    <property type="entry name" value="NAD(P)-BINDING DOMAIN-CONTAINING PROTEIN-RELATED"/>
    <property type="match status" value="1"/>
</dbReference>
<dbReference type="KEGG" id="dfc:DFI_14300"/>
<dbReference type="Proteomes" id="UP000259030">
    <property type="component" value="Plasmid pDFI1"/>
</dbReference>
<dbReference type="InterPro" id="IPR051783">
    <property type="entry name" value="NAD(P)-dependent_oxidoreduct"/>
</dbReference>
<evidence type="ECO:0000259" key="1">
    <source>
        <dbReference type="Pfam" id="PF01370"/>
    </source>
</evidence>
<dbReference type="Pfam" id="PF01370">
    <property type="entry name" value="Epimerase"/>
    <property type="match status" value="1"/>
</dbReference>
<dbReference type="SUPFAM" id="SSF51735">
    <property type="entry name" value="NAD(P)-binding Rossmann-fold domains"/>
    <property type="match status" value="1"/>
</dbReference>
<sequence length="324" mass="35174">MRAFVTGATGFIGQRVVHHLLRHDHQVTALVRHPEAATHLRALGVQLIPGDVTRPQGLVAAMQGHDCVLHLANRYSLYEPDEALYESVNVDGNRHVMQAALEAGVGKVVHVSSIVAFGASPDQPLREDSRVGPHANAYARTKHAGDEVVRAYARRGLPVVMIYPGAVLGPGDPKDTGAWIRRLVRRQQPARVFESGGFTFVHVDDVAEAIVRAAERDGNAGESYLIGREYLSNRQFMSLVSELSGVPQPRLALPDWLAHAAARVAGAVSRVTGRPPLLGLSPDTARHLSQGFRFDSDKAERELGLTYTPVREALRADIATFHAG</sequence>
<dbReference type="GO" id="GO:0005737">
    <property type="term" value="C:cytoplasm"/>
    <property type="evidence" value="ECO:0007669"/>
    <property type="project" value="TreeGrafter"/>
</dbReference>
<name>A0A221T0C2_9DEIO</name>
<dbReference type="EMBL" id="CP021082">
    <property type="protein sequence ID" value="ASN82358.1"/>
    <property type="molecule type" value="Genomic_DNA"/>
</dbReference>
<keyword evidence="3" id="KW-1185">Reference proteome</keyword>
<organism evidence="2 3">
    <name type="scientific">Deinococcus ficus</name>
    <dbReference type="NCBI Taxonomy" id="317577"/>
    <lineage>
        <taxon>Bacteria</taxon>
        <taxon>Thermotogati</taxon>
        <taxon>Deinococcota</taxon>
        <taxon>Deinococci</taxon>
        <taxon>Deinococcales</taxon>
        <taxon>Deinococcaceae</taxon>
        <taxon>Deinococcus</taxon>
    </lineage>
</organism>
<dbReference type="InterPro" id="IPR001509">
    <property type="entry name" value="Epimerase_deHydtase"/>
</dbReference>
<dbReference type="AlphaFoldDB" id="A0A221T0C2"/>
<protein>
    <recommendedName>
        <fullName evidence="1">NAD-dependent epimerase/dehydratase domain-containing protein</fullName>
    </recommendedName>
</protein>
<geneLocation type="plasmid" evidence="3">
    <name>pdfi1</name>
</geneLocation>